<dbReference type="AlphaFoldDB" id="A0ABD0JVS4"/>
<dbReference type="EMBL" id="JACVVK020000319">
    <property type="protein sequence ID" value="KAK7478690.1"/>
    <property type="molecule type" value="Genomic_DNA"/>
</dbReference>
<evidence type="ECO:0000313" key="1">
    <source>
        <dbReference type="EMBL" id="KAK7478690.1"/>
    </source>
</evidence>
<keyword evidence="2" id="KW-1185">Reference proteome</keyword>
<protein>
    <submittedName>
        <fullName evidence="1">Uncharacterized protein</fullName>
    </submittedName>
</protein>
<accession>A0ABD0JVS4</accession>
<organism evidence="1 2">
    <name type="scientific">Batillaria attramentaria</name>
    <dbReference type="NCBI Taxonomy" id="370345"/>
    <lineage>
        <taxon>Eukaryota</taxon>
        <taxon>Metazoa</taxon>
        <taxon>Spiralia</taxon>
        <taxon>Lophotrochozoa</taxon>
        <taxon>Mollusca</taxon>
        <taxon>Gastropoda</taxon>
        <taxon>Caenogastropoda</taxon>
        <taxon>Sorbeoconcha</taxon>
        <taxon>Cerithioidea</taxon>
        <taxon>Batillariidae</taxon>
        <taxon>Batillaria</taxon>
    </lineage>
</organism>
<reference evidence="1 2" key="1">
    <citation type="journal article" date="2023" name="Sci. Data">
        <title>Genome assembly of the Korean intertidal mud-creeper Batillaria attramentaria.</title>
        <authorList>
            <person name="Patra A.K."/>
            <person name="Ho P.T."/>
            <person name="Jun S."/>
            <person name="Lee S.J."/>
            <person name="Kim Y."/>
            <person name="Won Y.J."/>
        </authorList>
    </citation>
    <scope>NUCLEOTIDE SEQUENCE [LARGE SCALE GENOMIC DNA]</scope>
    <source>
        <strain evidence="1">Wonlab-2016</strain>
    </source>
</reference>
<comment type="caution">
    <text evidence="1">The sequence shown here is derived from an EMBL/GenBank/DDBJ whole genome shotgun (WGS) entry which is preliminary data.</text>
</comment>
<gene>
    <name evidence="1" type="ORF">BaRGS_00030075</name>
</gene>
<proteinExistence type="predicted"/>
<sequence length="103" mass="11362">MQAVAAPDPMTNTHICCVVMVMSAYGLTMQAVAAPDPMTNTHICCDGHVSLRPNNAGCCGARSYDKNTYISYRCAMKSSYELYCTINERIQTTFRVAQDLLKL</sequence>
<evidence type="ECO:0000313" key="2">
    <source>
        <dbReference type="Proteomes" id="UP001519460"/>
    </source>
</evidence>
<name>A0ABD0JVS4_9CAEN</name>
<dbReference type="Proteomes" id="UP001519460">
    <property type="component" value="Unassembled WGS sequence"/>
</dbReference>